<evidence type="ECO:0000313" key="2">
    <source>
        <dbReference type="EMBL" id="MEI4768891.1"/>
    </source>
</evidence>
<name>A0ABU8F1L9_9BACI</name>
<sequence>MIVKKYSTTPYTEALKVLIKRLNRNHPRYLDIKEEIRQKTAGDIGEEAVMRILEQVKLPYRFYVFHNISLFSESLIQMDVLIITPYYALILEVKNIRGELTFTTNPSQLIRQLENGEINVFDSPVIQLEEYEYQLNLLFQKNNIPLPIFGAITFAFSTSYIKASPLKTTILTRKQIKPFLRKMKTGKPLLTNNELDNLKNYILKAHKEFQPFPLISYISINPDSIIQGVECSYCSLIGMKKVQHNWFCPKCKNYQRNAHEKTLIDYFLIYKNTMSNIECQHFLKLDNKHQATRILKNTMLVKTGRSRNTKYNIRSPQ</sequence>
<evidence type="ECO:0000313" key="3">
    <source>
        <dbReference type="Proteomes" id="UP001364890"/>
    </source>
</evidence>
<protein>
    <submittedName>
        <fullName evidence="2">Nuclease-related domain-containing protein</fullName>
    </submittedName>
</protein>
<evidence type="ECO:0000259" key="1">
    <source>
        <dbReference type="PROSITE" id="PS50965"/>
    </source>
</evidence>
<dbReference type="RefSeq" id="WP_336496442.1">
    <property type="nucleotide sequence ID" value="NZ_JBAWSY010000002.1"/>
</dbReference>
<reference evidence="2 3" key="1">
    <citation type="submission" date="2024-01" db="EMBL/GenBank/DDBJ databases">
        <title>Seven novel Bacillus-like species.</title>
        <authorList>
            <person name="Liu G."/>
        </authorList>
    </citation>
    <scope>NUCLEOTIDE SEQUENCE [LARGE SCALE GENOMIC DNA]</scope>
    <source>
        <strain evidence="2 3">FJAT-51614</strain>
    </source>
</reference>
<dbReference type="Proteomes" id="UP001364890">
    <property type="component" value="Unassembled WGS sequence"/>
</dbReference>
<proteinExistence type="predicted"/>
<dbReference type="EMBL" id="JBAWSY010000002">
    <property type="protein sequence ID" value="MEI4768891.1"/>
    <property type="molecule type" value="Genomic_DNA"/>
</dbReference>
<comment type="caution">
    <text evidence="2">The sequence shown here is derived from an EMBL/GenBank/DDBJ whole genome shotgun (WGS) entry which is preliminary data.</text>
</comment>
<dbReference type="PROSITE" id="PS50965">
    <property type="entry name" value="NERD"/>
    <property type="match status" value="1"/>
</dbReference>
<feature type="domain" description="NERD" evidence="1">
    <location>
        <begin position="41"/>
        <end position="158"/>
    </location>
</feature>
<organism evidence="2 3">
    <name type="scientific">Psychrobacillus mangrovi</name>
    <dbReference type="NCBI Taxonomy" id="3117745"/>
    <lineage>
        <taxon>Bacteria</taxon>
        <taxon>Bacillati</taxon>
        <taxon>Bacillota</taxon>
        <taxon>Bacilli</taxon>
        <taxon>Bacillales</taxon>
        <taxon>Bacillaceae</taxon>
        <taxon>Psychrobacillus</taxon>
    </lineage>
</organism>
<keyword evidence="3" id="KW-1185">Reference proteome</keyword>
<accession>A0ABU8F1L9</accession>
<dbReference type="InterPro" id="IPR011528">
    <property type="entry name" value="NERD"/>
</dbReference>
<gene>
    <name evidence="2" type="ORF">WAX74_04360</name>
</gene>
<dbReference type="Pfam" id="PF08378">
    <property type="entry name" value="NERD"/>
    <property type="match status" value="1"/>
</dbReference>